<comment type="caution">
    <text evidence="7">The sequence shown here is derived from an EMBL/GenBank/DDBJ whole genome shotgun (WGS) entry which is preliminary data.</text>
</comment>
<dbReference type="PANTHER" id="PTHR43133">
    <property type="entry name" value="RNA POLYMERASE ECF-TYPE SIGMA FACTO"/>
    <property type="match status" value="1"/>
</dbReference>
<feature type="domain" description="RNA polymerase sigma-70 region 2" evidence="6">
    <location>
        <begin position="7"/>
        <end position="74"/>
    </location>
</feature>
<dbReference type="InterPro" id="IPR013325">
    <property type="entry name" value="RNA_pol_sigma_r2"/>
</dbReference>
<evidence type="ECO:0000256" key="5">
    <source>
        <dbReference type="ARBA" id="ARBA00023163"/>
    </source>
</evidence>
<keyword evidence="8" id="KW-1185">Reference proteome</keyword>
<keyword evidence="4" id="KW-0238">DNA-binding</keyword>
<organism evidence="7 8">
    <name type="scientific">Crossiella equi</name>
    <dbReference type="NCBI Taxonomy" id="130796"/>
    <lineage>
        <taxon>Bacteria</taxon>
        <taxon>Bacillati</taxon>
        <taxon>Actinomycetota</taxon>
        <taxon>Actinomycetes</taxon>
        <taxon>Pseudonocardiales</taxon>
        <taxon>Pseudonocardiaceae</taxon>
        <taxon>Crossiella</taxon>
    </lineage>
</organism>
<dbReference type="SUPFAM" id="SSF88946">
    <property type="entry name" value="Sigma2 domain of RNA polymerase sigma factors"/>
    <property type="match status" value="1"/>
</dbReference>
<accession>A0ABS5AH88</accession>
<dbReference type="PANTHER" id="PTHR43133:SF8">
    <property type="entry name" value="RNA POLYMERASE SIGMA FACTOR HI_1459-RELATED"/>
    <property type="match status" value="1"/>
</dbReference>
<evidence type="ECO:0000313" key="8">
    <source>
        <dbReference type="Proteomes" id="UP001519363"/>
    </source>
</evidence>
<dbReference type="InterPro" id="IPR039425">
    <property type="entry name" value="RNA_pol_sigma-70-like"/>
</dbReference>
<dbReference type="Pfam" id="PF04542">
    <property type="entry name" value="Sigma70_r2"/>
    <property type="match status" value="1"/>
</dbReference>
<evidence type="ECO:0000313" key="7">
    <source>
        <dbReference type="EMBL" id="MBP2475938.1"/>
    </source>
</evidence>
<sequence>MHSWTELVDRYAGLVWAVARSHSLTGHEAADVSQTTWLRLAEHHHRLHRPERVQAWLVTTARRESLRVLASRRRERATDHTDLARMRRGVDRDTADLVVDADAATRLWRAFAQLPLRCRQLLWIAAYAPDLRYAEVAGLLDMAVGSIGPTRGRCLAALRRRLGSELEVAG</sequence>
<evidence type="ECO:0000256" key="3">
    <source>
        <dbReference type="ARBA" id="ARBA00023082"/>
    </source>
</evidence>
<dbReference type="EMBL" id="JAGIOO010000001">
    <property type="protein sequence ID" value="MBP2475938.1"/>
    <property type="molecule type" value="Genomic_DNA"/>
</dbReference>
<keyword evidence="5" id="KW-0804">Transcription</keyword>
<protein>
    <submittedName>
        <fullName evidence="7">RNA polymerase sigma factor (Sigma-70 family)</fullName>
    </submittedName>
</protein>
<dbReference type="Gene3D" id="1.10.10.10">
    <property type="entry name" value="Winged helix-like DNA-binding domain superfamily/Winged helix DNA-binding domain"/>
    <property type="match status" value="1"/>
</dbReference>
<name>A0ABS5AH88_9PSEU</name>
<keyword evidence="3" id="KW-0731">Sigma factor</keyword>
<dbReference type="InterPro" id="IPR013324">
    <property type="entry name" value="RNA_pol_sigma_r3/r4-like"/>
</dbReference>
<evidence type="ECO:0000256" key="1">
    <source>
        <dbReference type="ARBA" id="ARBA00010641"/>
    </source>
</evidence>
<evidence type="ECO:0000256" key="2">
    <source>
        <dbReference type="ARBA" id="ARBA00023015"/>
    </source>
</evidence>
<evidence type="ECO:0000256" key="4">
    <source>
        <dbReference type="ARBA" id="ARBA00023125"/>
    </source>
</evidence>
<evidence type="ECO:0000259" key="6">
    <source>
        <dbReference type="Pfam" id="PF04542"/>
    </source>
</evidence>
<proteinExistence type="inferred from homology"/>
<keyword evidence="2" id="KW-0805">Transcription regulation</keyword>
<dbReference type="Proteomes" id="UP001519363">
    <property type="component" value="Unassembled WGS sequence"/>
</dbReference>
<dbReference type="InterPro" id="IPR036388">
    <property type="entry name" value="WH-like_DNA-bd_sf"/>
</dbReference>
<dbReference type="InterPro" id="IPR007627">
    <property type="entry name" value="RNA_pol_sigma70_r2"/>
</dbReference>
<dbReference type="Gene3D" id="1.10.1740.10">
    <property type="match status" value="1"/>
</dbReference>
<dbReference type="InterPro" id="IPR014284">
    <property type="entry name" value="RNA_pol_sigma-70_dom"/>
</dbReference>
<dbReference type="SUPFAM" id="SSF88659">
    <property type="entry name" value="Sigma3 and sigma4 domains of RNA polymerase sigma factors"/>
    <property type="match status" value="1"/>
</dbReference>
<dbReference type="NCBIfam" id="TIGR02937">
    <property type="entry name" value="sigma70-ECF"/>
    <property type="match status" value="1"/>
</dbReference>
<dbReference type="RefSeq" id="WP_086786803.1">
    <property type="nucleotide sequence ID" value="NZ_JAGIOO010000001.1"/>
</dbReference>
<gene>
    <name evidence="7" type="ORF">JOF53_004810</name>
</gene>
<reference evidence="7 8" key="1">
    <citation type="submission" date="2021-03" db="EMBL/GenBank/DDBJ databases">
        <title>Sequencing the genomes of 1000 actinobacteria strains.</title>
        <authorList>
            <person name="Klenk H.-P."/>
        </authorList>
    </citation>
    <scope>NUCLEOTIDE SEQUENCE [LARGE SCALE GENOMIC DNA]</scope>
    <source>
        <strain evidence="7 8">DSM 44580</strain>
    </source>
</reference>
<comment type="similarity">
    <text evidence="1">Belongs to the sigma-70 factor family. ECF subfamily.</text>
</comment>